<evidence type="ECO:0000313" key="2">
    <source>
        <dbReference type="Proteomes" id="UP000054921"/>
    </source>
</evidence>
<gene>
    <name evidence="1" type="ORF">Lche_1442</name>
</gene>
<proteinExistence type="predicted"/>
<dbReference type="AlphaFoldDB" id="A0A0W0S776"/>
<dbReference type="Proteomes" id="UP000054921">
    <property type="component" value="Unassembled WGS sequence"/>
</dbReference>
<name>A0A0W0S776_9GAMM</name>
<protein>
    <submittedName>
        <fullName evidence="1">Uncharacterized protein</fullName>
    </submittedName>
</protein>
<accession>A0A0W0S776</accession>
<comment type="caution">
    <text evidence="1">The sequence shown here is derived from an EMBL/GenBank/DDBJ whole genome shotgun (WGS) entry which is preliminary data.</text>
</comment>
<organism evidence="1 2">
    <name type="scientific">Legionella cherrii</name>
    <dbReference type="NCBI Taxonomy" id="28084"/>
    <lineage>
        <taxon>Bacteria</taxon>
        <taxon>Pseudomonadati</taxon>
        <taxon>Pseudomonadota</taxon>
        <taxon>Gammaproteobacteria</taxon>
        <taxon>Legionellales</taxon>
        <taxon>Legionellaceae</taxon>
        <taxon>Legionella</taxon>
    </lineage>
</organism>
<sequence>MNILQVLRVFFTIVKVNLMRIGAKLIALEFERFASSGTGLLIIPWLESGLEARKAYDKVNPSAKGISIHYSRVEISGCARDDVSFGYKPATRKSLYNRAIALGYPSSVACSTSADRGCSG</sequence>
<reference evidence="1 2" key="1">
    <citation type="submission" date="2015-11" db="EMBL/GenBank/DDBJ databases">
        <title>Genomic analysis of 38 Legionella species identifies large and diverse effector repertoires.</title>
        <authorList>
            <person name="Burstein D."/>
            <person name="Amaro F."/>
            <person name="Zusman T."/>
            <person name="Lifshitz Z."/>
            <person name="Cohen O."/>
            <person name="Gilbert J.A."/>
            <person name="Pupko T."/>
            <person name="Shuman H.A."/>
            <person name="Segal G."/>
        </authorList>
    </citation>
    <scope>NUCLEOTIDE SEQUENCE [LARGE SCALE GENOMIC DNA]</scope>
    <source>
        <strain evidence="1 2">ORW</strain>
    </source>
</reference>
<evidence type="ECO:0000313" key="1">
    <source>
        <dbReference type="EMBL" id="KTC79422.1"/>
    </source>
</evidence>
<dbReference type="EMBL" id="LNXW01000013">
    <property type="protein sequence ID" value="KTC79422.1"/>
    <property type="molecule type" value="Genomic_DNA"/>
</dbReference>